<reference evidence="1" key="2">
    <citation type="submission" date="2024-03" db="EMBL/GenBank/DDBJ databases">
        <authorList>
            <person name="Ni Y."/>
            <person name="Xu T."/>
            <person name="Yan S."/>
            <person name="Chen L."/>
            <person name="Wang Y."/>
        </authorList>
    </citation>
    <scope>NUCLEOTIDE SEQUENCE</scope>
    <source>
        <strain evidence="1">NYM1</strain>
    </source>
</reference>
<accession>A0AAT9J7M1</accession>
<protein>
    <submittedName>
        <fullName evidence="1">ORF4</fullName>
    </submittedName>
</protein>
<proteinExistence type="predicted"/>
<name>A0AAT9J7M1_9VIRU</name>
<reference evidence="1" key="1">
    <citation type="journal article" date="2024" name="Environ. Microbiol. Rep.">
        <title>Hiding in plain sight: The discovery of complete genomes of 11 hypothetical spindle-shaped viruses that putatively infect mesophilic ammonia-oxidizing archaea.</title>
        <authorList>
            <person name="Ni Y."/>
            <person name="Xu T."/>
            <person name="Yan S."/>
            <person name="Chen L."/>
            <person name="Wang Y."/>
        </authorList>
    </citation>
    <scope>NUCLEOTIDE SEQUENCE</scope>
    <source>
        <strain evidence="1">NYM1</strain>
    </source>
</reference>
<sequence length="144" mass="16677">MLIFLAVIILVATVPFAFADERESGVRHVKCVHQQPSILTFESQQISEFDYSLSLLIEQHDGKCIMKNKLGKTYLASWMPVYHVVILKDMDFGEIESQRIMIPEQTEIVDFKLHNEIPYCIEVVSVWLDNRVRTEPSSEVCFEI</sequence>
<organism evidence="1">
    <name type="scientific">Nitrosopumilaceae spindle-shaped virus</name>
    <dbReference type="NCBI Taxonomy" id="3065433"/>
    <lineage>
        <taxon>Viruses</taxon>
    </lineage>
</organism>
<dbReference type="EMBL" id="BK067792">
    <property type="protein sequence ID" value="DBA52211.1"/>
    <property type="molecule type" value="Genomic_DNA"/>
</dbReference>
<evidence type="ECO:0000313" key="1">
    <source>
        <dbReference type="EMBL" id="DBA52211.1"/>
    </source>
</evidence>